<organism evidence="1">
    <name type="scientific">marine sediment metagenome</name>
    <dbReference type="NCBI Taxonomy" id="412755"/>
    <lineage>
        <taxon>unclassified sequences</taxon>
        <taxon>metagenomes</taxon>
        <taxon>ecological metagenomes</taxon>
    </lineage>
</organism>
<dbReference type="InterPro" id="IPR015424">
    <property type="entry name" value="PyrdxlP-dep_Trfase"/>
</dbReference>
<evidence type="ECO:0008006" key="2">
    <source>
        <dbReference type="Google" id="ProtNLM"/>
    </source>
</evidence>
<accession>X1FAV5</accession>
<protein>
    <recommendedName>
        <fullName evidence="2">Aminotransferase class I/classII domain-containing protein</fullName>
    </recommendedName>
</protein>
<name>X1FAV5_9ZZZZ</name>
<reference evidence="1" key="1">
    <citation type="journal article" date="2014" name="Front. Microbiol.">
        <title>High frequency of phylogenetically diverse reductive dehalogenase-homologous genes in deep subseafloor sedimentary metagenomes.</title>
        <authorList>
            <person name="Kawai M."/>
            <person name="Futagami T."/>
            <person name="Toyoda A."/>
            <person name="Takaki Y."/>
            <person name="Nishi S."/>
            <person name="Hori S."/>
            <person name="Arai W."/>
            <person name="Tsubouchi T."/>
            <person name="Morono Y."/>
            <person name="Uchiyama I."/>
            <person name="Ito T."/>
            <person name="Fujiyama A."/>
            <person name="Inagaki F."/>
            <person name="Takami H."/>
        </authorList>
    </citation>
    <scope>NUCLEOTIDE SEQUENCE</scope>
    <source>
        <strain evidence="1">Expedition CK06-06</strain>
    </source>
</reference>
<gene>
    <name evidence="1" type="ORF">S03H2_14228</name>
</gene>
<dbReference type="Gene3D" id="3.90.1150.10">
    <property type="entry name" value="Aspartate Aminotransferase, domain 1"/>
    <property type="match status" value="1"/>
</dbReference>
<dbReference type="AlphaFoldDB" id="X1FAV5"/>
<evidence type="ECO:0000313" key="1">
    <source>
        <dbReference type="EMBL" id="GAH42781.1"/>
    </source>
</evidence>
<dbReference type="SUPFAM" id="SSF53383">
    <property type="entry name" value="PLP-dependent transferases"/>
    <property type="match status" value="1"/>
</dbReference>
<comment type="caution">
    <text evidence="1">The sequence shown here is derived from an EMBL/GenBank/DDBJ whole genome shotgun (WGS) entry which is preliminary data.</text>
</comment>
<feature type="non-terminal residue" evidence="1">
    <location>
        <position position="1"/>
    </location>
</feature>
<dbReference type="EMBL" id="BARU01007213">
    <property type="protein sequence ID" value="GAH42781.1"/>
    <property type="molecule type" value="Genomic_DNA"/>
</dbReference>
<proteinExistence type="predicted"/>
<sequence>SFKLALDILYQVHLITIPGAAFGPTGEGYLRFSFAGEPENILEGFRRLRKFYRA</sequence>
<dbReference type="InterPro" id="IPR015422">
    <property type="entry name" value="PyrdxlP-dep_Trfase_small"/>
</dbReference>